<accession>A0A918GR21</accession>
<keyword evidence="3" id="KW-1185">Reference proteome</keyword>
<organism evidence="2 3">
    <name type="scientific">Actinokineospora fastidiosa</name>
    <dbReference type="NCBI Taxonomy" id="1816"/>
    <lineage>
        <taxon>Bacteria</taxon>
        <taxon>Bacillati</taxon>
        <taxon>Actinomycetota</taxon>
        <taxon>Actinomycetes</taxon>
        <taxon>Pseudonocardiales</taxon>
        <taxon>Pseudonocardiaceae</taxon>
        <taxon>Actinokineospora</taxon>
    </lineage>
</organism>
<proteinExistence type="predicted"/>
<reference evidence="2" key="1">
    <citation type="journal article" date="2014" name="Int. J. Syst. Evol. Microbiol.">
        <title>Complete genome sequence of Corynebacterium casei LMG S-19264T (=DSM 44701T), isolated from a smear-ripened cheese.</title>
        <authorList>
            <consortium name="US DOE Joint Genome Institute (JGI-PGF)"/>
            <person name="Walter F."/>
            <person name="Albersmeier A."/>
            <person name="Kalinowski J."/>
            <person name="Ruckert C."/>
        </authorList>
    </citation>
    <scope>NUCLEOTIDE SEQUENCE</scope>
    <source>
        <strain evidence="2">JCM 3276</strain>
    </source>
</reference>
<gene>
    <name evidence="2" type="ORF">GCM10010171_57950</name>
</gene>
<evidence type="ECO:0000259" key="1">
    <source>
        <dbReference type="Pfam" id="PF21836"/>
    </source>
</evidence>
<protein>
    <recommendedName>
        <fullName evidence="1">DUF6895 domain-containing protein</fullName>
    </recommendedName>
</protein>
<dbReference type="EMBL" id="BMRB01000007">
    <property type="protein sequence ID" value="GGS55167.1"/>
    <property type="molecule type" value="Genomic_DNA"/>
</dbReference>
<sequence length="307" mass="33619">MTSAQLTHQEPEVSGVASAALRWLNAHRDDFRLPEEPEDPRHDRDVTLRPLGELARLIRVVLAQDVLGAEDRRLADELFAFAWRETGQGEVLAAIARREPFATYPLEIYAVFARAGLRHPGFDAQLRHITGTRAWRTAERGATRTLAVLGAEHDAGLPRHRDPLAALRETWLGGGAEPWSFTAEAGYAATHTVFHLTDWCTEPGGLTAELREHLRLWLPAWLTCSVEAGHWDLAGELLAVAAVLPEPMDVAQAWAVLASAQGADGAVAETAELARDGGFRHHYHSTLVTAFSAALTVRRSMTGSVRS</sequence>
<comment type="caution">
    <text evidence="2">The sequence shown here is derived from an EMBL/GenBank/DDBJ whole genome shotgun (WGS) entry which is preliminary data.</text>
</comment>
<dbReference type="RefSeq" id="WP_189213770.1">
    <property type="nucleotide sequence ID" value="NZ_BMRB01000007.1"/>
</dbReference>
<dbReference type="InterPro" id="IPR054190">
    <property type="entry name" value="DUF6895"/>
</dbReference>
<evidence type="ECO:0000313" key="3">
    <source>
        <dbReference type="Proteomes" id="UP000660680"/>
    </source>
</evidence>
<dbReference type="Pfam" id="PF21836">
    <property type="entry name" value="DUF6895"/>
    <property type="match status" value="1"/>
</dbReference>
<dbReference type="Proteomes" id="UP000660680">
    <property type="component" value="Unassembled WGS sequence"/>
</dbReference>
<feature type="domain" description="DUF6895" evidence="1">
    <location>
        <begin position="18"/>
        <end position="294"/>
    </location>
</feature>
<reference evidence="2" key="2">
    <citation type="submission" date="2020-09" db="EMBL/GenBank/DDBJ databases">
        <authorList>
            <person name="Sun Q."/>
            <person name="Ohkuma M."/>
        </authorList>
    </citation>
    <scope>NUCLEOTIDE SEQUENCE</scope>
    <source>
        <strain evidence="2">JCM 3276</strain>
    </source>
</reference>
<evidence type="ECO:0000313" key="2">
    <source>
        <dbReference type="EMBL" id="GGS55167.1"/>
    </source>
</evidence>
<dbReference type="AlphaFoldDB" id="A0A918GR21"/>
<name>A0A918GR21_9PSEU</name>